<evidence type="ECO:0000259" key="1">
    <source>
        <dbReference type="Pfam" id="PF01979"/>
    </source>
</evidence>
<dbReference type="InterPro" id="IPR032466">
    <property type="entry name" value="Metal_Hydrolase"/>
</dbReference>
<dbReference type="SUPFAM" id="SSF51556">
    <property type="entry name" value="Metallo-dependent hydrolases"/>
    <property type="match status" value="1"/>
</dbReference>
<proteinExistence type="predicted"/>
<dbReference type="RefSeq" id="WP_379898438.1">
    <property type="nucleotide sequence ID" value="NZ_JBHRTR010000013.1"/>
</dbReference>
<evidence type="ECO:0000313" key="2">
    <source>
        <dbReference type="EMBL" id="MFC3226445.1"/>
    </source>
</evidence>
<evidence type="ECO:0000313" key="3">
    <source>
        <dbReference type="Proteomes" id="UP001595528"/>
    </source>
</evidence>
<reference evidence="3" key="1">
    <citation type="journal article" date="2019" name="Int. J. Syst. Evol. Microbiol.">
        <title>The Global Catalogue of Microorganisms (GCM) 10K type strain sequencing project: providing services to taxonomists for standard genome sequencing and annotation.</title>
        <authorList>
            <consortium name="The Broad Institute Genomics Platform"/>
            <consortium name="The Broad Institute Genome Sequencing Center for Infectious Disease"/>
            <person name="Wu L."/>
            <person name="Ma J."/>
        </authorList>
    </citation>
    <scope>NUCLEOTIDE SEQUENCE [LARGE SCALE GENOMIC DNA]</scope>
    <source>
        <strain evidence="3">KCTC 42964</strain>
    </source>
</reference>
<dbReference type="NCBIfam" id="NF006689">
    <property type="entry name" value="PRK09237.1"/>
    <property type="match status" value="1"/>
</dbReference>
<comment type="caution">
    <text evidence="2">The sequence shown here is derived from an EMBL/GenBank/DDBJ whole genome shotgun (WGS) entry which is preliminary data.</text>
</comment>
<gene>
    <name evidence="2" type="ORF">ACFOGJ_04345</name>
</gene>
<organism evidence="2 3">
    <name type="scientific">Marinibaculum pumilum</name>
    <dbReference type="NCBI Taxonomy" id="1766165"/>
    <lineage>
        <taxon>Bacteria</taxon>
        <taxon>Pseudomonadati</taxon>
        <taxon>Pseudomonadota</taxon>
        <taxon>Alphaproteobacteria</taxon>
        <taxon>Rhodospirillales</taxon>
        <taxon>Rhodospirillaceae</taxon>
        <taxon>Marinibaculum</taxon>
    </lineage>
</organism>
<keyword evidence="3" id="KW-1185">Reference proteome</keyword>
<dbReference type="PANTHER" id="PTHR42717">
    <property type="entry name" value="DIHYDROOROTASE-RELATED"/>
    <property type="match status" value="1"/>
</dbReference>
<dbReference type="SUPFAM" id="SSF51338">
    <property type="entry name" value="Composite domain of metallo-dependent hydrolases"/>
    <property type="match status" value="1"/>
</dbReference>
<sequence>MAAAPQYDIVIANGTLVDPAAGRNGRFDIAITGDRIAAVEPDLSAATAGQRIDAAGQLVIPGMIDTHAHVYQHVTGRFGLNPDLVGVRSGVTTLVDQGGPSCMTMGGFRHFVAGPADSRVLCFISCYLVGGLEGHLYPDLYGPGGVNAEHTIRVAQENADIVRGIKAHAEIGGQSRWGLDVIRIGKTISRETGQPLYIHLGQLWPTADSAPIPDADELIRELVPIMEPGDILAHPFTRHPGGFVSASGEIHPILLEAVHQRGLLVDVGHGSHFSFDAARRVLDAGILPFTLGADMHGYNVQVSEPGADGSDLRAANPFFGVAPFNLTIAMSELLHLGVPLEKVVAMVTANPAKLLRMEAEIGSLQPGMAADISVLNLEEGRFQLSDNSGVTVTADRLVRPLFCLRGGVRFDADSPLIPDAIAA</sequence>
<dbReference type="InterPro" id="IPR020043">
    <property type="entry name" value="Deacetylase_Atu3266-like"/>
</dbReference>
<dbReference type="InterPro" id="IPR006680">
    <property type="entry name" value="Amidohydro-rel"/>
</dbReference>
<dbReference type="PANTHER" id="PTHR42717:SF1">
    <property type="entry name" value="IMIDAZOLONEPROPIONASE AND RELATED AMIDOHYDROLASES"/>
    <property type="match status" value="1"/>
</dbReference>
<accession>A0ABV7KVZ0</accession>
<dbReference type="Proteomes" id="UP001595528">
    <property type="component" value="Unassembled WGS sequence"/>
</dbReference>
<protein>
    <submittedName>
        <fullName evidence="2">Amidohydrolase/deacetylase family metallohydrolase</fullName>
    </submittedName>
</protein>
<dbReference type="EMBL" id="JBHRTR010000013">
    <property type="protein sequence ID" value="MFC3226445.1"/>
    <property type="molecule type" value="Genomic_DNA"/>
</dbReference>
<dbReference type="PIRSF" id="PIRSF039004">
    <property type="entry name" value="ADE_EF_0837"/>
    <property type="match status" value="1"/>
</dbReference>
<dbReference type="Gene3D" id="2.30.40.10">
    <property type="entry name" value="Urease, subunit C, domain 1"/>
    <property type="match status" value="1"/>
</dbReference>
<dbReference type="Pfam" id="PF01979">
    <property type="entry name" value="Amidohydro_1"/>
    <property type="match status" value="1"/>
</dbReference>
<dbReference type="InterPro" id="IPR011059">
    <property type="entry name" value="Metal-dep_hydrolase_composite"/>
</dbReference>
<name>A0ABV7KVZ0_9PROT</name>
<dbReference type="Gene3D" id="3.20.20.140">
    <property type="entry name" value="Metal-dependent hydrolases"/>
    <property type="match status" value="1"/>
</dbReference>
<feature type="domain" description="Amidohydrolase-related" evidence="1">
    <location>
        <begin position="276"/>
        <end position="378"/>
    </location>
</feature>